<dbReference type="GO" id="GO:0003676">
    <property type="term" value="F:nucleic acid binding"/>
    <property type="evidence" value="ECO:0007669"/>
    <property type="project" value="InterPro"/>
</dbReference>
<dbReference type="InterPro" id="IPR007201">
    <property type="entry name" value="Mei2-like_Rrm_C"/>
</dbReference>
<dbReference type="SUPFAM" id="SSF54928">
    <property type="entry name" value="RNA-binding domain, RBD"/>
    <property type="match status" value="1"/>
</dbReference>
<gene>
    <name evidence="3" type="ORF">PPNO1_LOCUS1206</name>
</gene>
<keyword evidence="4" id="KW-1185">Reference proteome</keyword>
<proteinExistence type="predicted"/>
<dbReference type="AlphaFoldDB" id="A0A9P1M7L4"/>
<protein>
    <recommendedName>
        <fullName evidence="2">Mei2-like C-terminal RNA recognition motif domain-containing protein</fullName>
    </recommendedName>
</protein>
<evidence type="ECO:0000259" key="2">
    <source>
        <dbReference type="Pfam" id="PF04059"/>
    </source>
</evidence>
<feature type="domain" description="Mei2-like C-terminal RNA recognition motif" evidence="2">
    <location>
        <begin position="11"/>
        <end position="74"/>
    </location>
</feature>
<dbReference type="InterPro" id="IPR035979">
    <property type="entry name" value="RBD_domain_sf"/>
</dbReference>
<evidence type="ECO:0000256" key="1">
    <source>
        <dbReference type="SAM" id="MobiDB-lite"/>
    </source>
</evidence>
<accession>A0A9P1M7L4</accession>
<sequence length="152" mass="17887">MAVMPQTSFEIMLRNIPNKVEQAMLKQIVDESSWGKYDFMYLRIDFANDCNVGYAFINFVDPLDIVDFMKARGNQRCYFIPQTDLNLRLQAKKNHSLNQTTSLFTPNAGQHFRNEQRRRRSQYDRGTRLAAIEEFDYEVSLQQRQSQSDMGL</sequence>
<organism evidence="3 4">
    <name type="scientific">Parascedosporium putredinis</name>
    <dbReference type="NCBI Taxonomy" id="1442378"/>
    <lineage>
        <taxon>Eukaryota</taxon>
        <taxon>Fungi</taxon>
        <taxon>Dikarya</taxon>
        <taxon>Ascomycota</taxon>
        <taxon>Pezizomycotina</taxon>
        <taxon>Sordariomycetes</taxon>
        <taxon>Hypocreomycetidae</taxon>
        <taxon>Microascales</taxon>
        <taxon>Microascaceae</taxon>
        <taxon>Parascedosporium</taxon>
    </lineage>
</organism>
<dbReference type="OrthoDB" id="417481at2759"/>
<dbReference type="EMBL" id="CALLCH030000002">
    <property type="protein sequence ID" value="CAI4211421.1"/>
    <property type="molecule type" value="Genomic_DNA"/>
</dbReference>
<dbReference type="Pfam" id="PF04059">
    <property type="entry name" value="RRM_2"/>
    <property type="match status" value="1"/>
</dbReference>
<name>A0A9P1M7L4_9PEZI</name>
<reference evidence="3" key="1">
    <citation type="submission" date="2022-11" db="EMBL/GenBank/DDBJ databases">
        <authorList>
            <person name="Scott C."/>
            <person name="Bruce N."/>
        </authorList>
    </citation>
    <scope>NUCLEOTIDE SEQUENCE</scope>
</reference>
<dbReference type="Proteomes" id="UP000838763">
    <property type="component" value="Unassembled WGS sequence"/>
</dbReference>
<feature type="region of interest" description="Disordered" evidence="1">
    <location>
        <begin position="103"/>
        <end position="123"/>
    </location>
</feature>
<evidence type="ECO:0000313" key="4">
    <source>
        <dbReference type="Proteomes" id="UP000838763"/>
    </source>
</evidence>
<comment type="caution">
    <text evidence="3">The sequence shown here is derived from an EMBL/GenBank/DDBJ whole genome shotgun (WGS) entry which is preliminary data.</text>
</comment>
<evidence type="ECO:0000313" key="3">
    <source>
        <dbReference type="EMBL" id="CAI4211421.1"/>
    </source>
</evidence>